<dbReference type="SMART" id="SM00347">
    <property type="entry name" value="HTH_MARR"/>
    <property type="match status" value="1"/>
</dbReference>
<accession>A0AA46AH11</accession>
<keyword evidence="3" id="KW-0804">Transcription</keyword>
<sequence>MEGFFQRYLRLYRPLITRLNELMSTYQLSYSLWQVIFYIKNHGPSTLVDISNQYQVEKPTITRRVQRLEELKIVKQIPGKDRREKIIQLTELGEEIYKECRKKITELEHRVMEGIDKEDQIIMFQTLPKVQANIMKREGSNIEQSEIVDK</sequence>
<evidence type="ECO:0000256" key="3">
    <source>
        <dbReference type="ARBA" id="ARBA00023163"/>
    </source>
</evidence>
<dbReference type="InterPro" id="IPR000835">
    <property type="entry name" value="HTH_MarR-typ"/>
</dbReference>
<dbReference type="PANTHER" id="PTHR42756:SF1">
    <property type="entry name" value="TRANSCRIPTIONAL REPRESSOR OF EMRAB OPERON"/>
    <property type="match status" value="1"/>
</dbReference>
<dbReference type="PROSITE" id="PS50995">
    <property type="entry name" value="HTH_MARR_2"/>
    <property type="match status" value="1"/>
</dbReference>
<dbReference type="GO" id="GO:0003677">
    <property type="term" value="F:DNA binding"/>
    <property type="evidence" value="ECO:0007669"/>
    <property type="project" value="UniProtKB-KW"/>
</dbReference>
<gene>
    <name evidence="5" type="ORF">SAMN06265361_11213</name>
</gene>
<evidence type="ECO:0000313" key="6">
    <source>
        <dbReference type="Proteomes" id="UP001157946"/>
    </source>
</evidence>
<feature type="domain" description="HTH marR-type" evidence="4">
    <location>
        <begin position="1"/>
        <end position="132"/>
    </location>
</feature>
<evidence type="ECO:0000256" key="1">
    <source>
        <dbReference type="ARBA" id="ARBA00023015"/>
    </source>
</evidence>
<name>A0AA46AH11_9BACL</name>
<evidence type="ECO:0000259" key="4">
    <source>
        <dbReference type="PROSITE" id="PS50995"/>
    </source>
</evidence>
<protein>
    <submittedName>
        <fullName evidence="5">DNA-binding transcriptional regulator, MarR family</fullName>
    </submittedName>
</protein>
<organism evidence="5 6">
    <name type="scientific">Laceyella tengchongensis</name>
    <dbReference type="NCBI Taxonomy" id="574699"/>
    <lineage>
        <taxon>Bacteria</taxon>
        <taxon>Bacillati</taxon>
        <taxon>Bacillota</taxon>
        <taxon>Bacilli</taxon>
        <taxon>Bacillales</taxon>
        <taxon>Thermoactinomycetaceae</taxon>
        <taxon>Laceyella</taxon>
    </lineage>
</organism>
<keyword evidence="6" id="KW-1185">Reference proteome</keyword>
<keyword evidence="1" id="KW-0805">Transcription regulation</keyword>
<dbReference type="AlphaFoldDB" id="A0AA46AH11"/>
<evidence type="ECO:0000256" key="2">
    <source>
        <dbReference type="ARBA" id="ARBA00023125"/>
    </source>
</evidence>
<dbReference type="SUPFAM" id="SSF46785">
    <property type="entry name" value="Winged helix' DNA-binding domain"/>
    <property type="match status" value="1"/>
</dbReference>
<dbReference type="PANTHER" id="PTHR42756">
    <property type="entry name" value="TRANSCRIPTIONAL REGULATOR, MARR"/>
    <property type="match status" value="1"/>
</dbReference>
<dbReference type="GO" id="GO:0003700">
    <property type="term" value="F:DNA-binding transcription factor activity"/>
    <property type="evidence" value="ECO:0007669"/>
    <property type="project" value="InterPro"/>
</dbReference>
<dbReference type="InterPro" id="IPR036390">
    <property type="entry name" value="WH_DNA-bd_sf"/>
</dbReference>
<comment type="caution">
    <text evidence="5">The sequence shown here is derived from an EMBL/GenBank/DDBJ whole genome shotgun (WGS) entry which is preliminary data.</text>
</comment>
<dbReference type="Pfam" id="PF12802">
    <property type="entry name" value="MarR_2"/>
    <property type="match status" value="1"/>
</dbReference>
<keyword evidence="2 5" id="KW-0238">DNA-binding</keyword>
<dbReference type="Gene3D" id="1.10.10.10">
    <property type="entry name" value="Winged helix-like DNA-binding domain superfamily/Winged helix DNA-binding domain"/>
    <property type="match status" value="1"/>
</dbReference>
<evidence type="ECO:0000313" key="5">
    <source>
        <dbReference type="EMBL" id="SMP34831.1"/>
    </source>
</evidence>
<dbReference type="EMBL" id="FXTU01000012">
    <property type="protein sequence ID" value="SMP34831.1"/>
    <property type="molecule type" value="Genomic_DNA"/>
</dbReference>
<dbReference type="Proteomes" id="UP001157946">
    <property type="component" value="Unassembled WGS sequence"/>
</dbReference>
<reference evidence="5" key="1">
    <citation type="submission" date="2017-05" db="EMBL/GenBank/DDBJ databases">
        <authorList>
            <person name="Varghese N."/>
            <person name="Submissions S."/>
        </authorList>
    </citation>
    <scope>NUCLEOTIDE SEQUENCE</scope>
    <source>
        <strain evidence="5">DSM 45262</strain>
    </source>
</reference>
<proteinExistence type="predicted"/>
<dbReference type="InterPro" id="IPR036388">
    <property type="entry name" value="WH-like_DNA-bd_sf"/>
</dbReference>